<comment type="caution">
    <text evidence="3">The sequence shown here is derived from an EMBL/GenBank/DDBJ whole genome shotgun (WGS) entry which is preliminary data.</text>
</comment>
<sequence length="246" mass="26586">MDGATIVSRGDVYGVASEGFWSKANKIKLRVVTFLKKLKVRRNKLPKPPHVVVAITNSGSPPNCPQIETKNPAPNTKSQNPPKTSEHVVIEIDDPTTNSPFVQNLQKQELSKTLFSVSVPIITGLILFHGEKSTPVVHFTIVGLSTGCTAIINGLLLRKTYPRIANFAEQFGISVILLSFYVQVDSYLPSHLLIVPVLCYGVSVLPFAIAAIQQQGDDNNDDGMVNTQSSTAEVAGNSSHVLVAQV</sequence>
<feature type="compositionally biased region" description="Polar residues" evidence="1">
    <location>
        <begin position="56"/>
        <end position="83"/>
    </location>
</feature>
<reference evidence="3 4" key="1">
    <citation type="journal article" date="2021" name="BMC Genomics">
        <title>Datura genome reveals duplications of psychoactive alkaloid biosynthetic genes and high mutation rate following tissue culture.</title>
        <authorList>
            <person name="Rajewski A."/>
            <person name="Carter-House D."/>
            <person name="Stajich J."/>
            <person name="Litt A."/>
        </authorList>
    </citation>
    <scope>NUCLEOTIDE SEQUENCE [LARGE SCALE GENOMIC DNA]</scope>
    <source>
        <strain evidence="3">AR-01</strain>
    </source>
</reference>
<evidence type="ECO:0000256" key="2">
    <source>
        <dbReference type="SAM" id="Phobius"/>
    </source>
</evidence>
<feature type="region of interest" description="Disordered" evidence="1">
    <location>
        <begin position="56"/>
        <end position="84"/>
    </location>
</feature>
<proteinExistence type="predicted"/>
<keyword evidence="2" id="KW-0812">Transmembrane</keyword>
<gene>
    <name evidence="3" type="ORF">HAX54_004343</name>
</gene>
<dbReference type="EMBL" id="JACEIK010000120">
    <property type="protein sequence ID" value="MCD7450196.1"/>
    <property type="molecule type" value="Genomic_DNA"/>
</dbReference>
<feature type="transmembrane region" description="Helical" evidence="2">
    <location>
        <begin position="190"/>
        <end position="212"/>
    </location>
</feature>
<organism evidence="3 4">
    <name type="scientific">Datura stramonium</name>
    <name type="common">Jimsonweed</name>
    <name type="synonym">Common thornapple</name>
    <dbReference type="NCBI Taxonomy" id="4076"/>
    <lineage>
        <taxon>Eukaryota</taxon>
        <taxon>Viridiplantae</taxon>
        <taxon>Streptophyta</taxon>
        <taxon>Embryophyta</taxon>
        <taxon>Tracheophyta</taxon>
        <taxon>Spermatophyta</taxon>
        <taxon>Magnoliopsida</taxon>
        <taxon>eudicotyledons</taxon>
        <taxon>Gunneridae</taxon>
        <taxon>Pentapetalae</taxon>
        <taxon>asterids</taxon>
        <taxon>lamiids</taxon>
        <taxon>Solanales</taxon>
        <taxon>Solanaceae</taxon>
        <taxon>Solanoideae</taxon>
        <taxon>Datureae</taxon>
        <taxon>Datura</taxon>
    </lineage>
</organism>
<keyword evidence="4" id="KW-1185">Reference proteome</keyword>
<dbReference type="Proteomes" id="UP000823775">
    <property type="component" value="Unassembled WGS sequence"/>
</dbReference>
<protein>
    <submittedName>
        <fullName evidence="3">Uncharacterized protein</fullName>
    </submittedName>
</protein>
<feature type="transmembrane region" description="Helical" evidence="2">
    <location>
        <begin position="164"/>
        <end position="184"/>
    </location>
</feature>
<keyword evidence="2" id="KW-1133">Transmembrane helix</keyword>
<evidence type="ECO:0000313" key="3">
    <source>
        <dbReference type="EMBL" id="MCD7450196.1"/>
    </source>
</evidence>
<name>A0ABS8RTQ2_DATST</name>
<evidence type="ECO:0000313" key="4">
    <source>
        <dbReference type="Proteomes" id="UP000823775"/>
    </source>
</evidence>
<keyword evidence="2" id="KW-0472">Membrane</keyword>
<accession>A0ABS8RTQ2</accession>
<feature type="transmembrane region" description="Helical" evidence="2">
    <location>
        <begin position="136"/>
        <end position="157"/>
    </location>
</feature>
<feature type="transmembrane region" description="Helical" evidence="2">
    <location>
        <begin position="113"/>
        <end position="130"/>
    </location>
</feature>
<evidence type="ECO:0000256" key="1">
    <source>
        <dbReference type="SAM" id="MobiDB-lite"/>
    </source>
</evidence>